<evidence type="ECO:0000313" key="16">
    <source>
        <dbReference type="EMBL" id="CAF4158064.1"/>
    </source>
</evidence>
<keyword evidence="8" id="KW-1278">Translocase</keyword>
<feature type="domain" description="ABC transporter" evidence="13">
    <location>
        <begin position="176"/>
        <end position="420"/>
    </location>
</feature>
<dbReference type="CDD" id="cd03249">
    <property type="entry name" value="ABC_MTABC3_MDL1_MDL2"/>
    <property type="match status" value="1"/>
</dbReference>
<keyword evidence="4 12" id="KW-0812">Transmembrane</keyword>
<evidence type="ECO:0000256" key="1">
    <source>
        <dbReference type="ARBA" id="ARBA00004141"/>
    </source>
</evidence>
<keyword evidence="10 12" id="KW-0472">Membrane</keyword>
<feature type="domain" description="ABC transmembrane type-1" evidence="14">
    <location>
        <begin position="1"/>
        <end position="158"/>
    </location>
</feature>
<dbReference type="PROSITE" id="PS50893">
    <property type="entry name" value="ABC_TRANSPORTER_2"/>
    <property type="match status" value="1"/>
</dbReference>
<dbReference type="PROSITE" id="PS50929">
    <property type="entry name" value="ABC_TM1F"/>
    <property type="match status" value="1"/>
</dbReference>
<evidence type="ECO:0000256" key="10">
    <source>
        <dbReference type="ARBA" id="ARBA00023136"/>
    </source>
</evidence>
<feature type="transmembrane region" description="Helical" evidence="12">
    <location>
        <begin position="59"/>
        <end position="78"/>
    </location>
</feature>
<dbReference type="EMBL" id="CAJOBC010045200">
    <property type="protein sequence ID" value="CAF4158064.1"/>
    <property type="molecule type" value="Genomic_DNA"/>
</dbReference>
<dbReference type="GO" id="GO:0016020">
    <property type="term" value="C:membrane"/>
    <property type="evidence" value="ECO:0007669"/>
    <property type="project" value="UniProtKB-SubCell"/>
</dbReference>
<name>A0A815F8Z9_9BILA</name>
<keyword evidence="6" id="KW-0547">Nucleotide-binding</keyword>
<evidence type="ECO:0000256" key="6">
    <source>
        <dbReference type="ARBA" id="ARBA00022741"/>
    </source>
</evidence>
<keyword evidence="7" id="KW-0067">ATP-binding</keyword>
<evidence type="ECO:0000256" key="4">
    <source>
        <dbReference type="ARBA" id="ARBA00022692"/>
    </source>
</evidence>
<evidence type="ECO:0000256" key="8">
    <source>
        <dbReference type="ARBA" id="ARBA00022967"/>
    </source>
</evidence>
<evidence type="ECO:0000259" key="13">
    <source>
        <dbReference type="PROSITE" id="PS50893"/>
    </source>
</evidence>
<dbReference type="InterPro" id="IPR011527">
    <property type="entry name" value="ABC1_TM_dom"/>
</dbReference>
<dbReference type="PROSITE" id="PS00211">
    <property type="entry name" value="ABC_TRANSPORTER_1"/>
    <property type="match status" value="1"/>
</dbReference>
<comment type="caution">
    <text evidence="15">The sequence shown here is derived from an EMBL/GenBank/DDBJ whole genome shotgun (WGS) entry which is preliminary data.</text>
</comment>
<dbReference type="PANTHER" id="PTHR24221:SF645">
    <property type="entry name" value="LP14331P"/>
    <property type="match status" value="1"/>
</dbReference>
<evidence type="ECO:0000256" key="7">
    <source>
        <dbReference type="ARBA" id="ARBA00022840"/>
    </source>
</evidence>
<evidence type="ECO:0000313" key="17">
    <source>
        <dbReference type="Proteomes" id="UP000663829"/>
    </source>
</evidence>
<keyword evidence="17" id="KW-1185">Reference proteome</keyword>
<keyword evidence="3" id="KW-0813">Transport</keyword>
<comment type="similarity">
    <text evidence="2">Belongs to the ABC transporter superfamily. ABCB family. Multidrug resistance exporter (TC 3.A.1.201) subfamily.</text>
</comment>
<dbReference type="Proteomes" id="UP000681722">
    <property type="component" value="Unassembled WGS sequence"/>
</dbReference>
<dbReference type="Pfam" id="PF00664">
    <property type="entry name" value="ABC_membrane"/>
    <property type="match status" value="1"/>
</dbReference>
<sequence>MEWFDKQENHSGAICQRLQFDALAVQSMAGFRIGLLIETSSTFIIGLGFSFVFSWQLTLIIIAFYLFAFTCIYLQVYTESTLCEKTFKILEQASVIASESIENRRVIAQLTKEDLFINKYSNLIHQTYRISAVVLFVAQTFQTILTLTEELAKSLVAAKDFFDLFERQPVIDNCSTKGKIIFCYPTRPERLVLDNFQLNINNGQRIAIVGASGCGKSTIVQLIERFYDVKRGCLSIDGQNIKDLNLQWLRSKISLVSQEPVLFDMSIKANIAYGDNNRQQKDITMHEIIEAAKKANIHDFIQSLPEGYDTNVGLRGLQMSGGEKQRIAIGRALLRQPKILILDEATSALDTLNEKIVQEAISSTLENNKQLTCIIIAHNLSTVEHCDCLFVMNEHGQIVEYGKHHELLKKRGHYYNLTLNK</sequence>
<keyword evidence="11" id="KW-0325">Glycoprotein</keyword>
<dbReference type="SUPFAM" id="SSF90123">
    <property type="entry name" value="ABC transporter transmembrane region"/>
    <property type="match status" value="1"/>
</dbReference>
<dbReference type="SUPFAM" id="SSF52540">
    <property type="entry name" value="P-loop containing nucleoside triphosphate hydrolases"/>
    <property type="match status" value="1"/>
</dbReference>
<dbReference type="Pfam" id="PF00005">
    <property type="entry name" value="ABC_tran"/>
    <property type="match status" value="1"/>
</dbReference>
<dbReference type="InterPro" id="IPR039421">
    <property type="entry name" value="Type_1_exporter"/>
</dbReference>
<dbReference type="Gene3D" id="3.40.50.300">
    <property type="entry name" value="P-loop containing nucleotide triphosphate hydrolases"/>
    <property type="match status" value="1"/>
</dbReference>
<dbReference type="InterPro" id="IPR017871">
    <property type="entry name" value="ABC_transporter-like_CS"/>
</dbReference>
<dbReference type="SMART" id="SM00382">
    <property type="entry name" value="AAA"/>
    <property type="match status" value="1"/>
</dbReference>
<dbReference type="OrthoDB" id="6500128at2759"/>
<evidence type="ECO:0000259" key="14">
    <source>
        <dbReference type="PROSITE" id="PS50929"/>
    </source>
</evidence>
<dbReference type="AlphaFoldDB" id="A0A815F8Z9"/>
<evidence type="ECO:0000313" key="15">
    <source>
        <dbReference type="EMBL" id="CAF1316083.1"/>
    </source>
</evidence>
<dbReference type="InterPro" id="IPR036640">
    <property type="entry name" value="ABC1_TM_sf"/>
</dbReference>
<evidence type="ECO:0000256" key="9">
    <source>
        <dbReference type="ARBA" id="ARBA00022989"/>
    </source>
</evidence>
<evidence type="ECO:0000256" key="12">
    <source>
        <dbReference type="SAM" id="Phobius"/>
    </source>
</evidence>
<gene>
    <name evidence="15" type="ORF">GPM918_LOCUS29237</name>
    <name evidence="16" type="ORF">SRO942_LOCUS29803</name>
</gene>
<protein>
    <submittedName>
        <fullName evidence="15">Uncharacterized protein</fullName>
    </submittedName>
</protein>
<dbReference type="InterPro" id="IPR003439">
    <property type="entry name" value="ABC_transporter-like_ATP-bd"/>
</dbReference>
<dbReference type="GO" id="GO:0140359">
    <property type="term" value="F:ABC-type transporter activity"/>
    <property type="evidence" value="ECO:0007669"/>
    <property type="project" value="InterPro"/>
</dbReference>
<dbReference type="InterPro" id="IPR027417">
    <property type="entry name" value="P-loop_NTPase"/>
</dbReference>
<accession>A0A815F8Z9</accession>
<feature type="transmembrane region" description="Helical" evidence="12">
    <location>
        <begin position="33"/>
        <end position="53"/>
    </location>
</feature>
<dbReference type="Gene3D" id="1.20.1560.10">
    <property type="entry name" value="ABC transporter type 1, transmembrane domain"/>
    <property type="match status" value="1"/>
</dbReference>
<keyword evidence="9 12" id="KW-1133">Transmembrane helix</keyword>
<evidence type="ECO:0000256" key="3">
    <source>
        <dbReference type="ARBA" id="ARBA00022448"/>
    </source>
</evidence>
<dbReference type="GO" id="GO:0016887">
    <property type="term" value="F:ATP hydrolysis activity"/>
    <property type="evidence" value="ECO:0007669"/>
    <property type="project" value="InterPro"/>
</dbReference>
<organism evidence="15 17">
    <name type="scientific">Didymodactylos carnosus</name>
    <dbReference type="NCBI Taxonomy" id="1234261"/>
    <lineage>
        <taxon>Eukaryota</taxon>
        <taxon>Metazoa</taxon>
        <taxon>Spiralia</taxon>
        <taxon>Gnathifera</taxon>
        <taxon>Rotifera</taxon>
        <taxon>Eurotatoria</taxon>
        <taxon>Bdelloidea</taxon>
        <taxon>Philodinida</taxon>
        <taxon>Philodinidae</taxon>
        <taxon>Didymodactylos</taxon>
    </lineage>
</organism>
<dbReference type="FunFam" id="3.40.50.300:FF:000479">
    <property type="entry name" value="Multidrug resistance protein 1A"/>
    <property type="match status" value="1"/>
</dbReference>
<dbReference type="Proteomes" id="UP000663829">
    <property type="component" value="Unassembled WGS sequence"/>
</dbReference>
<keyword evidence="5" id="KW-0677">Repeat</keyword>
<comment type="subcellular location">
    <subcellularLocation>
        <location evidence="1">Membrane</location>
        <topology evidence="1">Multi-pass membrane protein</topology>
    </subcellularLocation>
</comment>
<dbReference type="InterPro" id="IPR003593">
    <property type="entry name" value="AAA+_ATPase"/>
</dbReference>
<evidence type="ECO:0000256" key="2">
    <source>
        <dbReference type="ARBA" id="ARBA00007577"/>
    </source>
</evidence>
<evidence type="ECO:0000256" key="5">
    <source>
        <dbReference type="ARBA" id="ARBA00022737"/>
    </source>
</evidence>
<dbReference type="PANTHER" id="PTHR24221">
    <property type="entry name" value="ATP-BINDING CASSETTE SUB-FAMILY B"/>
    <property type="match status" value="1"/>
</dbReference>
<dbReference type="EMBL" id="CAJNOQ010013180">
    <property type="protein sequence ID" value="CAF1316083.1"/>
    <property type="molecule type" value="Genomic_DNA"/>
</dbReference>
<dbReference type="GO" id="GO:0005524">
    <property type="term" value="F:ATP binding"/>
    <property type="evidence" value="ECO:0007669"/>
    <property type="project" value="UniProtKB-KW"/>
</dbReference>
<reference evidence="15" key="1">
    <citation type="submission" date="2021-02" db="EMBL/GenBank/DDBJ databases">
        <authorList>
            <person name="Nowell W R."/>
        </authorList>
    </citation>
    <scope>NUCLEOTIDE SEQUENCE</scope>
</reference>
<evidence type="ECO:0000256" key="11">
    <source>
        <dbReference type="ARBA" id="ARBA00023180"/>
    </source>
</evidence>
<proteinExistence type="inferred from homology"/>